<dbReference type="AlphaFoldDB" id="A0A4R8G799"/>
<organism evidence="1 2">
    <name type="scientific">Rhodovulum visakhapatnamense</name>
    <dbReference type="NCBI Taxonomy" id="364297"/>
    <lineage>
        <taxon>Bacteria</taxon>
        <taxon>Pseudomonadati</taxon>
        <taxon>Pseudomonadota</taxon>
        <taxon>Alphaproteobacteria</taxon>
        <taxon>Rhodobacterales</taxon>
        <taxon>Paracoccaceae</taxon>
        <taxon>Rhodovulum</taxon>
    </lineage>
</organism>
<accession>A0A4R8G799</accession>
<gene>
    <name evidence="1" type="ORF">EV657_10381</name>
</gene>
<reference evidence="1 2" key="1">
    <citation type="submission" date="2019-03" db="EMBL/GenBank/DDBJ databases">
        <title>Genomic Encyclopedia of Type Strains, Phase IV (KMG-IV): sequencing the most valuable type-strain genomes for metagenomic binning, comparative biology and taxonomic classification.</title>
        <authorList>
            <person name="Goeker M."/>
        </authorList>
    </citation>
    <scope>NUCLEOTIDE SEQUENCE [LARGE SCALE GENOMIC DNA]</scope>
    <source>
        <strain evidence="1 2">JA181</strain>
    </source>
</reference>
<protein>
    <submittedName>
        <fullName evidence="1">Uncharacterized protein</fullName>
    </submittedName>
</protein>
<dbReference type="RefSeq" id="WP_134077175.1">
    <property type="nucleotide sequence ID" value="NZ_SOEB01000003.1"/>
</dbReference>
<comment type="caution">
    <text evidence="1">The sequence shown here is derived from an EMBL/GenBank/DDBJ whole genome shotgun (WGS) entry which is preliminary data.</text>
</comment>
<sequence length="243" mass="25964">MRYRVALDLTVRHGFWGDAPAPLRIAAADPGRLTRADIVFKTDGTRAILGLPETAPPPAAVALDILAEPRAIALTEGWQADAVSVLTPAPGQAETGLAAAQETLPRDLGDRRVCRLLLDLAGADPEAGWVLSLRLEPVAALWAYHVTGRGAEGPIRVIDPADEVAFEDLGQTPMPDGRRARVLRSARPVPLAARSPWRFRLEETQPAPFDPIALIPVLPAGGANLRPAPGQDGLQSDIYVSLW</sequence>
<name>A0A4R8G799_9RHOB</name>
<dbReference type="Proteomes" id="UP000295484">
    <property type="component" value="Unassembled WGS sequence"/>
</dbReference>
<proteinExistence type="predicted"/>
<dbReference type="EMBL" id="SOEB01000003">
    <property type="protein sequence ID" value="TDX32512.1"/>
    <property type="molecule type" value="Genomic_DNA"/>
</dbReference>
<evidence type="ECO:0000313" key="2">
    <source>
        <dbReference type="Proteomes" id="UP000295484"/>
    </source>
</evidence>
<evidence type="ECO:0000313" key="1">
    <source>
        <dbReference type="EMBL" id="TDX32512.1"/>
    </source>
</evidence>